<evidence type="ECO:0000313" key="2">
    <source>
        <dbReference type="Proteomes" id="UP000509750"/>
    </source>
</evidence>
<organism evidence="1 2">
    <name type="scientific">Halorarum halophilum</name>
    <dbReference type="NCBI Taxonomy" id="2743090"/>
    <lineage>
        <taxon>Archaea</taxon>
        <taxon>Methanobacteriati</taxon>
        <taxon>Methanobacteriota</taxon>
        <taxon>Stenosarchaea group</taxon>
        <taxon>Halobacteria</taxon>
        <taxon>Halobacteriales</taxon>
        <taxon>Haloferacaceae</taxon>
        <taxon>Halorarum</taxon>
    </lineage>
</organism>
<accession>A0A7D5KY62</accession>
<name>A0A7D5KY62_9EURY</name>
<dbReference type="KEGG" id="halg:HUG10_00430"/>
<dbReference type="SUPFAM" id="SSF53756">
    <property type="entry name" value="UDP-Glycosyltransferase/glycogen phosphorylase"/>
    <property type="match status" value="1"/>
</dbReference>
<dbReference type="Proteomes" id="UP000509750">
    <property type="component" value="Chromosome"/>
</dbReference>
<keyword evidence="2" id="KW-1185">Reference proteome</keyword>
<proteinExistence type="predicted"/>
<dbReference type="Pfam" id="PF13692">
    <property type="entry name" value="Glyco_trans_1_4"/>
    <property type="match status" value="1"/>
</dbReference>
<dbReference type="EMBL" id="CP058529">
    <property type="protein sequence ID" value="QLG29378.1"/>
    <property type="molecule type" value="Genomic_DNA"/>
</dbReference>
<keyword evidence="1" id="KW-0808">Transferase</keyword>
<dbReference type="Gene3D" id="3.40.50.2000">
    <property type="entry name" value="Glycogen Phosphorylase B"/>
    <property type="match status" value="1"/>
</dbReference>
<dbReference type="InterPro" id="IPR050194">
    <property type="entry name" value="Glycosyltransferase_grp1"/>
</dbReference>
<gene>
    <name evidence="1" type="ORF">HUG10_00430</name>
</gene>
<dbReference type="AlphaFoldDB" id="A0A7D5KY62"/>
<protein>
    <submittedName>
        <fullName evidence="1">Glycosyltransferase</fullName>
    </submittedName>
</protein>
<reference evidence="1 2" key="1">
    <citation type="submission" date="2020-07" db="EMBL/GenBank/DDBJ databases">
        <title>Gai3-2, isolated from salt lake.</title>
        <authorList>
            <person name="Cui H."/>
            <person name="Shi X."/>
        </authorList>
    </citation>
    <scope>NUCLEOTIDE SEQUENCE [LARGE SCALE GENOMIC DNA]</scope>
    <source>
        <strain evidence="1 2">Gai3-2</strain>
    </source>
</reference>
<dbReference type="PANTHER" id="PTHR45947:SF3">
    <property type="entry name" value="SULFOQUINOVOSYL TRANSFERASE SQD2"/>
    <property type="match status" value="1"/>
</dbReference>
<evidence type="ECO:0000313" key="1">
    <source>
        <dbReference type="EMBL" id="QLG29378.1"/>
    </source>
</evidence>
<dbReference type="GO" id="GO:0016757">
    <property type="term" value="F:glycosyltransferase activity"/>
    <property type="evidence" value="ECO:0007669"/>
    <property type="project" value="TreeGrafter"/>
</dbReference>
<sequence>MPRWFRVNAHLQVLWLTPDKPANISVGRQRIADHLEADGFAVTLRGTTPYTLLQSLRDADEYDVVVGTTRAGAIAGALVKSVTGTPLVVDHVDPIQQFTDTHLRWLAVVVRLLENFAFHIADHVLYVYGEERNRVERYAKVMTKTDLGVEYERFADPDSEAVTAAQEHLEGQQLCENVAIYVGGLEPIYHIEELLTAMEYLDNWSLVILGDGSLHEQVLQADDARSNVHYLGTVPHEKVPGYVVLADVGVSLVDDPHTLKVLEYGATGLPIVQIEGRAVERFGDHLVYTESDPEEVAEAIQRAGLMDRDLLRGLVRQFDWQEITADYRRAITSVK</sequence>
<dbReference type="PANTHER" id="PTHR45947">
    <property type="entry name" value="SULFOQUINOVOSYL TRANSFERASE SQD2"/>
    <property type="match status" value="1"/>
</dbReference>